<accession>L0JP66</accession>
<dbReference type="KEGG" id="npe:Natpe_3530"/>
<dbReference type="HOGENOM" id="CLU_1212628_0_0_2"/>
<dbReference type="Proteomes" id="UP000010843">
    <property type="component" value="Chromosome"/>
</dbReference>
<organism evidence="2 3">
    <name type="scientific">Natrinema pellirubrum (strain DSM 15624 / CIP 106293 / JCM 10476 / NCIMB 786 / 157)</name>
    <dbReference type="NCBI Taxonomy" id="797303"/>
    <lineage>
        <taxon>Archaea</taxon>
        <taxon>Methanobacteriati</taxon>
        <taxon>Methanobacteriota</taxon>
        <taxon>Stenosarchaea group</taxon>
        <taxon>Halobacteria</taxon>
        <taxon>Halobacteriales</taxon>
        <taxon>Natrialbaceae</taxon>
        <taxon>Natrinema</taxon>
    </lineage>
</organism>
<protein>
    <submittedName>
        <fullName evidence="2">Uncharacterized protein</fullName>
    </submittedName>
</protein>
<dbReference type="AlphaFoldDB" id="L0JP66"/>
<name>L0JP66_NATP1</name>
<evidence type="ECO:0000256" key="1">
    <source>
        <dbReference type="SAM" id="MobiDB-lite"/>
    </source>
</evidence>
<reference evidence="3" key="1">
    <citation type="submission" date="2012-02" db="EMBL/GenBank/DDBJ databases">
        <title>Complete sequence of chromosome of Natrinema pellirubrum DSM 15624.</title>
        <authorList>
            <person name="Lucas S."/>
            <person name="Han J."/>
            <person name="Lapidus A."/>
            <person name="Cheng J.-F."/>
            <person name="Goodwin L."/>
            <person name="Pitluck S."/>
            <person name="Peters L."/>
            <person name="Teshima H."/>
            <person name="Detter J.C."/>
            <person name="Han C."/>
            <person name="Tapia R."/>
            <person name="Land M."/>
            <person name="Hauser L."/>
            <person name="Kyrpides N."/>
            <person name="Ivanova N."/>
            <person name="Pagani I."/>
            <person name="Sproer C."/>
            <person name="Anderson I."/>
            <person name="Woyke T."/>
        </authorList>
    </citation>
    <scope>NUCLEOTIDE SEQUENCE [LARGE SCALE GENOMIC DNA]</scope>
    <source>
        <strain evidence="3">DSM 15624 / JCM 10476 / NCIMB 786</strain>
    </source>
</reference>
<proteinExistence type="predicted"/>
<feature type="region of interest" description="Disordered" evidence="1">
    <location>
        <begin position="204"/>
        <end position="228"/>
    </location>
</feature>
<evidence type="ECO:0000313" key="3">
    <source>
        <dbReference type="Proteomes" id="UP000010843"/>
    </source>
</evidence>
<evidence type="ECO:0000313" key="2">
    <source>
        <dbReference type="EMBL" id="AGB33300.1"/>
    </source>
</evidence>
<gene>
    <name evidence="2" type="ordered locus">Natpe_3530</name>
</gene>
<dbReference type="EMBL" id="CP003372">
    <property type="protein sequence ID" value="AGB33300.1"/>
    <property type="molecule type" value="Genomic_DNA"/>
</dbReference>
<sequence length="228" mass="25336">MICLKQMYYEQITVRVIDDHRMRSLSLTVGFAGVRLGSPVTGRYLSPYTCFRFYRLCSDPLLTCDRLAPDSSPSSYATKSGDRIRNVRNSEVLSTSFCYRTVPCQVATASMFERQSAAYFAELPTSRVRSGSTLRLTESSPRSDWLHDSVLANNCISLFENVRHAYPCPSIWLASNASPTVSSDCCDRATKSLIRALWAGRFDANSTPSSSRVAPPPLDPYTGETTPL</sequence>